<dbReference type="HOGENOM" id="CLU_2486349_0_0_1"/>
<sequence length="87" mass="10027">MATRVTESPFSDHAKINMILENANLEYKTFFCHDDVSLTFHITSDRIMLYERTKSQIVGTKLVENPRINEVSRKTVQGKAQPAWDVN</sequence>
<keyword evidence="2" id="KW-1185">Reference proteome</keyword>
<protein>
    <submittedName>
        <fullName evidence="1">Uncharacterized protein</fullName>
    </submittedName>
</protein>
<dbReference type="Gramene" id="ERN19837">
    <property type="protein sequence ID" value="ERN19837"/>
    <property type="gene ID" value="AMTR_s00064p00199460"/>
</dbReference>
<gene>
    <name evidence="1" type="ORF">AMTR_s00064p00199460</name>
</gene>
<dbReference type="Proteomes" id="UP000017836">
    <property type="component" value="Unassembled WGS sequence"/>
</dbReference>
<accession>U5DEH3</accession>
<organism evidence="1 2">
    <name type="scientific">Amborella trichopoda</name>
    <dbReference type="NCBI Taxonomy" id="13333"/>
    <lineage>
        <taxon>Eukaryota</taxon>
        <taxon>Viridiplantae</taxon>
        <taxon>Streptophyta</taxon>
        <taxon>Embryophyta</taxon>
        <taxon>Tracheophyta</taxon>
        <taxon>Spermatophyta</taxon>
        <taxon>Magnoliopsida</taxon>
        <taxon>Amborellales</taxon>
        <taxon>Amborellaceae</taxon>
        <taxon>Amborella</taxon>
    </lineage>
</organism>
<dbReference type="AlphaFoldDB" id="U5DEH3"/>
<evidence type="ECO:0000313" key="2">
    <source>
        <dbReference type="Proteomes" id="UP000017836"/>
    </source>
</evidence>
<reference evidence="2" key="1">
    <citation type="journal article" date="2013" name="Science">
        <title>The Amborella genome and the evolution of flowering plants.</title>
        <authorList>
            <consortium name="Amborella Genome Project"/>
        </authorList>
    </citation>
    <scope>NUCLEOTIDE SEQUENCE [LARGE SCALE GENOMIC DNA]</scope>
</reference>
<evidence type="ECO:0000313" key="1">
    <source>
        <dbReference type="EMBL" id="ERN19837.1"/>
    </source>
</evidence>
<dbReference type="EMBL" id="KI392064">
    <property type="protein sequence ID" value="ERN19837.1"/>
    <property type="molecule type" value="Genomic_DNA"/>
</dbReference>
<proteinExistence type="predicted"/>
<name>U5DEH3_AMBTC</name>